<organism evidence="5 6">
    <name type="scientific">Candidula unifasciata</name>
    <dbReference type="NCBI Taxonomy" id="100452"/>
    <lineage>
        <taxon>Eukaryota</taxon>
        <taxon>Metazoa</taxon>
        <taxon>Spiralia</taxon>
        <taxon>Lophotrochozoa</taxon>
        <taxon>Mollusca</taxon>
        <taxon>Gastropoda</taxon>
        <taxon>Heterobranchia</taxon>
        <taxon>Euthyneura</taxon>
        <taxon>Panpulmonata</taxon>
        <taxon>Eupulmonata</taxon>
        <taxon>Stylommatophora</taxon>
        <taxon>Helicina</taxon>
        <taxon>Helicoidea</taxon>
        <taxon>Geomitridae</taxon>
        <taxon>Candidula</taxon>
    </lineage>
</organism>
<feature type="region of interest" description="Disordered" evidence="3">
    <location>
        <begin position="1368"/>
        <end position="1398"/>
    </location>
</feature>
<dbReference type="GO" id="GO:0016579">
    <property type="term" value="P:protein deubiquitination"/>
    <property type="evidence" value="ECO:0007669"/>
    <property type="project" value="InterPro"/>
</dbReference>
<feature type="compositionally biased region" description="Basic and acidic residues" evidence="3">
    <location>
        <begin position="107"/>
        <end position="134"/>
    </location>
</feature>
<feature type="region of interest" description="Disordered" evidence="3">
    <location>
        <begin position="923"/>
        <end position="977"/>
    </location>
</feature>
<dbReference type="PANTHER" id="PTHR21646">
    <property type="entry name" value="UBIQUITIN CARBOXYL-TERMINAL HYDROLASE"/>
    <property type="match status" value="1"/>
</dbReference>
<feature type="compositionally biased region" description="Polar residues" evidence="3">
    <location>
        <begin position="943"/>
        <end position="954"/>
    </location>
</feature>
<feature type="region of interest" description="Disordered" evidence="3">
    <location>
        <begin position="1247"/>
        <end position="1315"/>
    </location>
</feature>
<dbReference type="PROSITE" id="PS00973">
    <property type="entry name" value="USP_2"/>
    <property type="match status" value="1"/>
</dbReference>
<dbReference type="InterPro" id="IPR038765">
    <property type="entry name" value="Papain-like_cys_pep_sf"/>
</dbReference>
<evidence type="ECO:0000256" key="2">
    <source>
        <dbReference type="ARBA" id="ARBA00012759"/>
    </source>
</evidence>
<dbReference type="PANTHER" id="PTHR21646:SF14">
    <property type="entry name" value="FI05488P"/>
    <property type="match status" value="1"/>
</dbReference>
<comment type="caution">
    <text evidence="5">The sequence shown here is derived from an EMBL/GenBank/DDBJ whole genome shotgun (WGS) entry which is preliminary data.</text>
</comment>
<evidence type="ECO:0000259" key="4">
    <source>
        <dbReference type="PROSITE" id="PS50235"/>
    </source>
</evidence>
<evidence type="ECO:0000313" key="5">
    <source>
        <dbReference type="EMBL" id="CAG5132686.1"/>
    </source>
</evidence>
<dbReference type="InterPro" id="IPR018200">
    <property type="entry name" value="USP_CS"/>
</dbReference>
<feature type="region of interest" description="Disordered" evidence="3">
    <location>
        <begin position="103"/>
        <end position="175"/>
    </location>
</feature>
<feature type="region of interest" description="Disordered" evidence="3">
    <location>
        <begin position="786"/>
        <end position="902"/>
    </location>
</feature>
<feature type="compositionally biased region" description="Polar residues" evidence="3">
    <location>
        <begin position="874"/>
        <end position="891"/>
    </location>
</feature>
<dbReference type="PROSITE" id="PS00972">
    <property type="entry name" value="USP_1"/>
    <property type="match status" value="1"/>
</dbReference>
<comment type="catalytic activity">
    <reaction evidence="1">
        <text>Thiol-dependent hydrolysis of ester, thioester, amide, peptide and isopeptide bonds formed by the C-terminal Gly of ubiquitin (a 76-residue protein attached to proteins as an intracellular targeting signal).</text>
        <dbReference type="EC" id="3.4.19.12"/>
    </reaction>
</comment>
<sequence>MPQIIPGGRPRASSDGDILNDSFCGELYVNLDERPSEVARKSLPQDSLIVNRGTANAGEYLGICNDAFDSDGENSSNSQASLGRSQRKGIFFKSMRKAVSRAFVNKDSPKPYDASLKKQHEKQTATRPVDRDPSKVWTPDLKHLGSSTKSNGLDASDNDNMSTSRPLITESNAGPIVPKWKKTPGTIGIYNHGNSCFMNCVLQCLSNTDSFTEYFIRDFYKNDLKNSSNGKKGVFRSNQGEVTEQLGILLKSLWSGKYTSEVSKEFKAVVGKYNSQYKGDHQHDAQEFLLWLLDRVHEDVSTCSRKKVKPQKTPVLKSDEELAAEAAAVNGESFILKLSTFDPYLCVSLPLPQKCPRTVYVVVVSSASHYFHEVKMAITLNQYDGVKELRERVSSEAKIPSKQLLLVQLKEDGFGSTYSDEEPISDIPENELVYAIETYSEDASLQSSLQEFETPTCQLLVVHTEVQSGAARSHRFGSPAVLRVRRDITWKNLQKEILLKMEGCVCEEILSQTQKLSNLFMLRICDGTTRKNYLPSDVDLPLYTQSAERAYTCLDEDFGPPHIKIVAEWDQQTKKTVIVDDKEHIETHPSVAEAQNNTPSQVTVSLDECFRLYTQEEKLIGDDAWLCPHCKQQQQGTIKTLKLWSLPDVLILHLKRFKLSGSSRSKLNTLVEFPVENLDMSAHLTHRNQTHPLKRDDYCYDLLGVSNHYGNMAGGHYTSYCRSSIDGEWREFNDTKVRTLEGPVATKEAYLLFYQRRALSKEINQRIFTGDHWVFTLSFAPSEAVEEKPATSETWSADINNHPRRSRSRSASPSAHRQTDKDVASFANRRIPNRPLTPQPFRRPTLTFTDDKNDDDDDDDSEDDSSDVTTPSSPEKNSNLTRRSRPVQRQASAPGFQFRREKSAGAPFSVKFRDSLYNRRSAETDQIFPADENKPILKPEISNGVSRSQSQSGPKTDRPPPTQAIVIRHEPPKVPVNDLSLATSKTISHQAYLTNSSLDSDAKYPSYSGDYNRYLDSKKTSKSLLSHEPASILQVKYDSKDSYPSHGLKSYRDAHSDADGARKKLAQLIIKPDSMNRAYADRTGGGTDSGDVNCGFVRNGSRMYDKQKSSELVRFQQDRYSDVSIPETSSVAHSYQLDNLCSDIRGRDGEFMRDRWYSSSSHFGNRRAGYARLEEVDDYFVDLEEPTDFPHLSDFRTKVPGEAFRKLADKHFGDGDRSRDNYLSRLTDGYVSPHLNGDINRLSKYTNVSRTSDLPPTGRHDRDIIPRSNTDHSIHYNSSLAPPPSPTPPHSIQEEQRFSSAAISSSLPSSSGGYLTTGRISSREISSIQSYEFAGRHVGTQEVLIPTGIQTLPGYSQSMRESKYRFRRPRGTWGIKPPKPATNSLESMATPCLRESSV</sequence>
<evidence type="ECO:0000256" key="1">
    <source>
        <dbReference type="ARBA" id="ARBA00000707"/>
    </source>
</evidence>
<dbReference type="Proteomes" id="UP000678393">
    <property type="component" value="Unassembled WGS sequence"/>
</dbReference>
<evidence type="ECO:0000313" key="6">
    <source>
        <dbReference type="Proteomes" id="UP000678393"/>
    </source>
</evidence>
<dbReference type="OrthoDB" id="265776at2759"/>
<feature type="domain" description="USP" evidence="4">
    <location>
        <begin position="187"/>
        <end position="757"/>
    </location>
</feature>
<dbReference type="InterPro" id="IPR050185">
    <property type="entry name" value="Ub_carboxyl-term_hydrolase"/>
</dbReference>
<dbReference type="EC" id="3.4.19.12" evidence="2"/>
<accession>A0A8S4A129</accession>
<feature type="compositionally biased region" description="Acidic residues" evidence="3">
    <location>
        <begin position="852"/>
        <end position="866"/>
    </location>
</feature>
<evidence type="ECO:0000256" key="3">
    <source>
        <dbReference type="SAM" id="MobiDB-lite"/>
    </source>
</evidence>
<dbReference type="Pfam" id="PF00443">
    <property type="entry name" value="UCH"/>
    <property type="match status" value="1"/>
</dbReference>
<dbReference type="InterPro" id="IPR028889">
    <property type="entry name" value="USP"/>
</dbReference>
<proteinExistence type="predicted"/>
<feature type="compositionally biased region" description="Basic and acidic residues" evidence="3">
    <location>
        <begin position="1258"/>
        <end position="1274"/>
    </location>
</feature>
<feature type="compositionally biased region" description="Polar residues" evidence="3">
    <location>
        <begin position="145"/>
        <end position="172"/>
    </location>
</feature>
<feature type="compositionally biased region" description="Low complexity" evidence="3">
    <location>
        <begin position="1299"/>
        <end position="1311"/>
    </location>
</feature>
<dbReference type="PROSITE" id="PS50235">
    <property type="entry name" value="USP_3"/>
    <property type="match status" value="1"/>
</dbReference>
<dbReference type="InterPro" id="IPR001394">
    <property type="entry name" value="Peptidase_C19_UCH"/>
</dbReference>
<reference evidence="5" key="1">
    <citation type="submission" date="2021-04" db="EMBL/GenBank/DDBJ databases">
        <authorList>
            <consortium name="Molecular Ecology Group"/>
        </authorList>
    </citation>
    <scope>NUCLEOTIDE SEQUENCE</scope>
</reference>
<dbReference type="EMBL" id="CAJHNH020005558">
    <property type="protein sequence ID" value="CAG5132686.1"/>
    <property type="molecule type" value="Genomic_DNA"/>
</dbReference>
<keyword evidence="6" id="KW-1185">Reference proteome</keyword>
<dbReference type="GO" id="GO:0004843">
    <property type="term" value="F:cysteine-type deubiquitinase activity"/>
    <property type="evidence" value="ECO:0007669"/>
    <property type="project" value="UniProtKB-EC"/>
</dbReference>
<dbReference type="SUPFAM" id="SSF54001">
    <property type="entry name" value="Cysteine proteinases"/>
    <property type="match status" value="1"/>
</dbReference>
<name>A0A8S4A129_9EUPU</name>
<dbReference type="CDD" id="cd02674">
    <property type="entry name" value="Peptidase_C19R"/>
    <property type="match status" value="1"/>
</dbReference>
<protein>
    <recommendedName>
        <fullName evidence="2">ubiquitinyl hydrolase 1</fullName>
        <ecNumber evidence="2">3.4.19.12</ecNumber>
    </recommendedName>
</protein>
<gene>
    <name evidence="5" type="ORF">CUNI_LOCUS18244</name>
</gene>
<dbReference type="Gene3D" id="3.90.70.10">
    <property type="entry name" value="Cysteine proteinases"/>
    <property type="match status" value="2"/>
</dbReference>